<dbReference type="RefSeq" id="WP_273926232.1">
    <property type="nucleotide sequence ID" value="NZ_JAQSIO010000002.1"/>
</dbReference>
<feature type="transmembrane region" description="Helical" evidence="5">
    <location>
        <begin position="40"/>
        <end position="58"/>
    </location>
</feature>
<evidence type="ECO:0000256" key="4">
    <source>
        <dbReference type="ARBA" id="ARBA00023136"/>
    </source>
</evidence>
<feature type="transmembrane region" description="Helical" evidence="5">
    <location>
        <begin position="345"/>
        <end position="375"/>
    </location>
</feature>
<keyword evidence="3 5" id="KW-1133">Transmembrane helix</keyword>
<feature type="transmembrane region" description="Helical" evidence="5">
    <location>
        <begin position="15"/>
        <end position="33"/>
    </location>
</feature>
<dbReference type="EMBL" id="JAQSIO010000002">
    <property type="protein sequence ID" value="MDD0814589.1"/>
    <property type="molecule type" value="Genomic_DNA"/>
</dbReference>
<feature type="transmembrane region" description="Helical" evidence="5">
    <location>
        <begin position="213"/>
        <end position="232"/>
    </location>
</feature>
<feature type="transmembrane region" description="Helical" evidence="5">
    <location>
        <begin position="315"/>
        <end position="333"/>
    </location>
</feature>
<name>A0ABT5MFC4_9BURK</name>
<proteinExistence type="predicted"/>
<dbReference type="GO" id="GO:0016874">
    <property type="term" value="F:ligase activity"/>
    <property type="evidence" value="ECO:0007669"/>
    <property type="project" value="UniProtKB-KW"/>
</dbReference>
<evidence type="ECO:0000313" key="8">
    <source>
        <dbReference type="Proteomes" id="UP001528672"/>
    </source>
</evidence>
<gene>
    <name evidence="7" type="ORF">PSQ39_08105</name>
</gene>
<organism evidence="7 8">
    <name type="scientific">Curvibacter microcysteis</name>
    <dbReference type="NCBI Taxonomy" id="3026419"/>
    <lineage>
        <taxon>Bacteria</taxon>
        <taxon>Pseudomonadati</taxon>
        <taxon>Pseudomonadota</taxon>
        <taxon>Betaproteobacteria</taxon>
        <taxon>Burkholderiales</taxon>
        <taxon>Comamonadaceae</taxon>
        <taxon>Curvibacter</taxon>
    </lineage>
</organism>
<dbReference type="InterPro" id="IPR051533">
    <property type="entry name" value="WaaL-like"/>
</dbReference>
<evidence type="ECO:0000313" key="7">
    <source>
        <dbReference type="EMBL" id="MDD0814589.1"/>
    </source>
</evidence>
<accession>A0ABT5MFC4</accession>
<keyword evidence="8" id="KW-1185">Reference proteome</keyword>
<comment type="subcellular location">
    <subcellularLocation>
        <location evidence="1">Membrane</location>
        <topology evidence="1">Multi-pass membrane protein</topology>
    </subcellularLocation>
</comment>
<keyword evidence="7" id="KW-0436">Ligase</keyword>
<protein>
    <submittedName>
        <fullName evidence="7">O-antigen ligase family protein</fullName>
    </submittedName>
</protein>
<keyword evidence="4 5" id="KW-0472">Membrane</keyword>
<sequence>MISYFDDLELFGQKFGVLWKSFLVLFFLTDIILRKSYIWSFQFVLGIAFGVKSLIYFYHSFAYFLYDFVEVFKFLSLPLAIEFFRSKTFSPKMFDAFRTFVPIWILLSCIPFLLGLSPYEVKEFQSLDIYGYDELFSFSGIFSNPHNAAVSVAVALVFVVHFVLNEKIRLSIGCLLAFIGMTVLYKTYARTGWICFVVGLNVYLFLFFPFQKFLKYFMGLGLVGLLGFLVAFETSDLFRMRITGTNLYEQEQSFNQLGSGRFDFWRHALEGPFSEGIPGFLFGIGLGYAKDLMEQAVGLHIFSHNGFLDAYQTSGLIGLIFYLFYCFALYLFVRASPSRDSTRILAISMFFFFLILQLFQGGVFFWFNILFGIIFASVKYPRSDSCYRREIGG</sequence>
<dbReference type="Proteomes" id="UP001528672">
    <property type="component" value="Unassembled WGS sequence"/>
</dbReference>
<dbReference type="Pfam" id="PF04932">
    <property type="entry name" value="Wzy_C"/>
    <property type="match status" value="1"/>
</dbReference>
<feature type="transmembrane region" description="Helical" evidence="5">
    <location>
        <begin position="64"/>
        <end position="84"/>
    </location>
</feature>
<dbReference type="PANTHER" id="PTHR37422">
    <property type="entry name" value="TEICHURONIC ACID BIOSYNTHESIS PROTEIN TUAE"/>
    <property type="match status" value="1"/>
</dbReference>
<feature type="transmembrane region" description="Helical" evidence="5">
    <location>
        <begin position="136"/>
        <end position="161"/>
    </location>
</feature>
<feature type="domain" description="O-antigen ligase-related" evidence="6">
    <location>
        <begin position="176"/>
        <end position="323"/>
    </location>
</feature>
<dbReference type="InterPro" id="IPR007016">
    <property type="entry name" value="O-antigen_ligase-rel_domated"/>
</dbReference>
<feature type="transmembrane region" description="Helical" evidence="5">
    <location>
        <begin position="168"/>
        <end position="185"/>
    </location>
</feature>
<keyword evidence="2 5" id="KW-0812">Transmembrane</keyword>
<evidence type="ECO:0000256" key="1">
    <source>
        <dbReference type="ARBA" id="ARBA00004141"/>
    </source>
</evidence>
<evidence type="ECO:0000256" key="3">
    <source>
        <dbReference type="ARBA" id="ARBA00022989"/>
    </source>
</evidence>
<evidence type="ECO:0000256" key="5">
    <source>
        <dbReference type="SAM" id="Phobius"/>
    </source>
</evidence>
<evidence type="ECO:0000259" key="6">
    <source>
        <dbReference type="Pfam" id="PF04932"/>
    </source>
</evidence>
<feature type="transmembrane region" description="Helical" evidence="5">
    <location>
        <begin position="191"/>
        <end position="208"/>
    </location>
</feature>
<evidence type="ECO:0000256" key="2">
    <source>
        <dbReference type="ARBA" id="ARBA00022692"/>
    </source>
</evidence>
<comment type="caution">
    <text evidence="7">The sequence shown here is derived from an EMBL/GenBank/DDBJ whole genome shotgun (WGS) entry which is preliminary data.</text>
</comment>
<reference evidence="7 8" key="1">
    <citation type="submission" date="2023-02" db="EMBL/GenBank/DDBJ databases">
        <title>Bacterial whole genome sequence for Curvibacter sp. HBC28.</title>
        <authorList>
            <person name="Le V."/>
            <person name="Ko S.-R."/>
            <person name="Ahn C.-Y."/>
            <person name="Oh H.-M."/>
        </authorList>
    </citation>
    <scope>NUCLEOTIDE SEQUENCE [LARGE SCALE GENOMIC DNA]</scope>
    <source>
        <strain evidence="7 8">HBC28</strain>
    </source>
</reference>
<dbReference type="PANTHER" id="PTHR37422:SF13">
    <property type="entry name" value="LIPOPOLYSACCHARIDE BIOSYNTHESIS PROTEIN PA4999-RELATED"/>
    <property type="match status" value="1"/>
</dbReference>
<feature type="transmembrane region" description="Helical" evidence="5">
    <location>
        <begin position="96"/>
        <end position="116"/>
    </location>
</feature>